<feature type="compositionally biased region" description="Low complexity" evidence="1">
    <location>
        <begin position="223"/>
        <end position="235"/>
    </location>
</feature>
<evidence type="ECO:0000313" key="2">
    <source>
        <dbReference type="EMBL" id="KAK7604955.1"/>
    </source>
</evidence>
<keyword evidence="3" id="KW-1185">Reference proteome</keyword>
<evidence type="ECO:0000256" key="1">
    <source>
        <dbReference type="SAM" id="MobiDB-lite"/>
    </source>
</evidence>
<proteinExistence type="predicted"/>
<gene>
    <name evidence="2" type="ORF">V9T40_006141</name>
</gene>
<organism evidence="2 3">
    <name type="scientific">Parthenolecanium corni</name>
    <dbReference type="NCBI Taxonomy" id="536013"/>
    <lineage>
        <taxon>Eukaryota</taxon>
        <taxon>Metazoa</taxon>
        <taxon>Ecdysozoa</taxon>
        <taxon>Arthropoda</taxon>
        <taxon>Hexapoda</taxon>
        <taxon>Insecta</taxon>
        <taxon>Pterygota</taxon>
        <taxon>Neoptera</taxon>
        <taxon>Paraneoptera</taxon>
        <taxon>Hemiptera</taxon>
        <taxon>Sternorrhyncha</taxon>
        <taxon>Coccoidea</taxon>
        <taxon>Coccidae</taxon>
        <taxon>Parthenolecanium</taxon>
    </lineage>
</organism>
<accession>A0AAN9YBL5</accession>
<sequence length="263" mass="29475">MVDGDRKFCKRGGCEAVGSKMVENEHTVTWFFIVSCVCRLAKAKSRVERELQSQYSRLSSTYSCEPVSRLCTLARHCQKIKRDGDDDADGRSDLASGKRPVRIKSILLDPPLSSHNFTKTKKKRLAKLRSVRFAFAHAASRNSMWTSAPPSIANQCCQLYFRYRRSRPSAALDFGIAIAALIHRASFFPINEIRAPIEFRSGENLSEFCDVVTHPTTGAAHRTSAPSAKPTTSTTWHQRKKENQQSVKEKIIMVKLPNAPTAT</sequence>
<dbReference type="Proteomes" id="UP001367676">
    <property type="component" value="Unassembled WGS sequence"/>
</dbReference>
<name>A0AAN9YBL5_9HEMI</name>
<comment type="caution">
    <text evidence="2">The sequence shown here is derived from an EMBL/GenBank/DDBJ whole genome shotgun (WGS) entry which is preliminary data.</text>
</comment>
<dbReference type="EMBL" id="JBBCAQ010000003">
    <property type="protein sequence ID" value="KAK7604955.1"/>
    <property type="molecule type" value="Genomic_DNA"/>
</dbReference>
<reference evidence="2 3" key="1">
    <citation type="submission" date="2024-03" db="EMBL/GenBank/DDBJ databases">
        <title>Adaptation during the transition from Ophiocordyceps entomopathogen to insect associate is accompanied by gene loss and intensified selection.</title>
        <authorList>
            <person name="Ward C.M."/>
            <person name="Onetto C.A."/>
            <person name="Borneman A.R."/>
        </authorList>
    </citation>
    <scope>NUCLEOTIDE SEQUENCE [LARGE SCALE GENOMIC DNA]</scope>
    <source>
        <strain evidence="2">AWRI1</strain>
        <tissue evidence="2">Single Adult Female</tissue>
    </source>
</reference>
<protein>
    <submittedName>
        <fullName evidence="2">Uncharacterized protein</fullName>
    </submittedName>
</protein>
<dbReference type="AlphaFoldDB" id="A0AAN9YBL5"/>
<evidence type="ECO:0000313" key="3">
    <source>
        <dbReference type="Proteomes" id="UP001367676"/>
    </source>
</evidence>
<feature type="region of interest" description="Disordered" evidence="1">
    <location>
        <begin position="217"/>
        <end position="245"/>
    </location>
</feature>